<accession>X6MH96</accession>
<dbReference type="InterPro" id="IPR019734">
    <property type="entry name" value="TPR_rpt"/>
</dbReference>
<evidence type="ECO:0000313" key="4">
    <source>
        <dbReference type="EMBL" id="ETO12802.1"/>
    </source>
</evidence>
<dbReference type="PANTHER" id="PTHR45641:SF1">
    <property type="entry name" value="AAA+ ATPASE DOMAIN-CONTAINING PROTEIN"/>
    <property type="match status" value="1"/>
</dbReference>
<feature type="repeat" description="TPR" evidence="3">
    <location>
        <begin position="778"/>
        <end position="811"/>
    </location>
</feature>
<name>X6MH96_RETFI</name>
<evidence type="ECO:0000256" key="2">
    <source>
        <dbReference type="ARBA" id="ARBA00022803"/>
    </source>
</evidence>
<dbReference type="PROSITE" id="PS50005">
    <property type="entry name" value="TPR"/>
    <property type="match status" value="6"/>
</dbReference>
<evidence type="ECO:0000256" key="1">
    <source>
        <dbReference type="ARBA" id="ARBA00022737"/>
    </source>
</evidence>
<dbReference type="Proteomes" id="UP000023152">
    <property type="component" value="Unassembled WGS sequence"/>
</dbReference>
<keyword evidence="5" id="KW-1185">Reference proteome</keyword>
<feature type="repeat" description="TPR" evidence="3">
    <location>
        <begin position="610"/>
        <end position="643"/>
    </location>
</feature>
<dbReference type="InterPro" id="IPR011990">
    <property type="entry name" value="TPR-like_helical_dom_sf"/>
</dbReference>
<feature type="repeat" description="TPR" evidence="3">
    <location>
        <begin position="694"/>
        <end position="727"/>
    </location>
</feature>
<sequence>MMLSCEDKVHRFNLFFPSKINNLFFPSKINNFFFCLHFALRNSQNVGVLGSLKKKMDLSDSDIDNKTPFEILAPLPDVFFQSQCVIHKHEILICGGYETNNCYSYHTIRNQYKLICSYPKDIILHGHCVVKINNNNNNNLNEITLLSFSGSFKYALIMNYISVWDNDNKKEEEKKDKYNNEWIPFKDNNNDNISICIDKNNYEGMRAVIGGSNNHLLFITYPPQNISVFNLNTFQYVNHNNFPSEDYWISYHCFISKINNKNEMILFYKKTGLIIDYNENNNLFQFYKISVCDKEIISDNIYKYSIAENKWMKLDHILPKPLFDCTAILNNDNTCVHIIGGKDDNNNIVTMHTKMGLRNEEIKQEDKPKISIETLDLKKHWSEDWIKSNVEGAKIVKEILDKNEQGLIVITNNVSEWKNKIHSNENETKEYINSFYLLVNNDNIIEKKQIGDYWIYTIKRKLIIFDDVTIDGNVYAVNCEIQSQGKINITTQIFVTENVIIDETLKQSITPILWDMKIHHDVLVQLQNLEDKQQQCSEKDLLDDAIIYSQQHLQICIDTFGSNHPFVANSYNNLGLVYEDKGQYNKAIESYERSIKIILDVFGNNHAWSINVYNNLGDSYDKKRYYRKAIEYYTKALEIRLNILGTNHGDVALSYNNVGYAYNEARQYDQAIECHQKALKIKLDIYGNNHSDVASSYNNLGYSYSNKGQHDEAIQCHEKALKIRLDLFGNSHIDVAWSYNNLGFTYNNKGCYSNAIECHENALKIMKEISGSMSEEVADSYWSLGHIFEKQGEMKTACKYFEEAWKVYSGTLGEWEQVTLQAKEKVKKLIN</sequence>
<dbReference type="EMBL" id="ASPP01021059">
    <property type="protein sequence ID" value="ETO12802.1"/>
    <property type="molecule type" value="Genomic_DNA"/>
</dbReference>
<gene>
    <name evidence="4" type="ORF">RFI_24575</name>
</gene>
<dbReference type="Gene3D" id="2.120.10.80">
    <property type="entry name" value="Kelch-type beta propeller"/>
    <property type="match status" value="1"/>
</dbReference>
<dbReference type="Pfam" id="PF13424">
    <property type="entry name" value="TPR_12"/>
    <property type="match status" value="3"/>
</dbReference>
<proteinExistence type="predicted"/>
<feature type="repeat" description="TPR" evidence="3">
    <location>
        <begin position="652"/>
        <end position="685"/>
    </location>
</feature>
<dbReference type="PROSITE" id="PS50293">
    <property type="entry name" value="TPR_REGION"/>
    <property type="match status" value="3"/>
</dbReference>
<dbReference type="SMART" id="SM00028">
    <property type="entry name" value="TPR"/>
    <property type="match status" value="6"/>
</dbReference>
<evidence type="ECO:0000256" key="3">
    <source>
        <dbReference type="PROSITE-ProRule" id="PRU00339"/>
    </source>
</evidence>
<dbReference type="PANTHER" id="PTHR45641">
    <property type="entry name" value="TETRATRICOPEPTIDE REPEAT PROTEIN (AFU_ORTHOLOGUE AFUA_6G03870)"/>
    <property type="match status" value="1"/>
</dbReference>
<dbReference type="Gene3D" id="1.25.40.10">
    <property type="entry name" value="Tetratricopeptide repeat domain"/>
    <property type="match status" value="3"/>
</dbReference>
<dbReference type="InterPro" id="IPR015915">
    <property type="entry name" value="Kelch-typ_b-propeller"/>
</dbReference>
<feature type="repeat" description="TPR" evidence="3">
    <location>
        <begin position="568"/>
        <end position="601"/>
    </location>
</feature>
<keyword evidence="2 3" id="KW-0802">TPR repeat</keyword>
<reference evidence="4 5" key="1">
    <citation type="journal article" date="2013" name="Curr. Biol.">
        <title>The Genome of the Foraminiferan Reticulomyxa filosa.</title>
        <authorList>
            <person name="Glockner G."/>
            <person name="Hulsmann N."/>
            <person name="Schleicher M."/>
            <person name="Noegel A.A."/>
            <person name="Eichinger L."/>
            <person name="Gallinger C."/>
            <person name="Pawlowski J."/>
            <person name="Sierra R."/>
            <person name="Euteneuer U."/>
            <person name="Pillet L."/>
            <person name="Moustafa A."/>
            <person name="Platzer M."/>
            <person name="Groth M."/>
            <person name="Szafranski K."/>
            <person name="Schliwa M."/>
        </authorList>
    </citation>
    <scope>NUCLEOTIDE SEQUENCE [LARGE SCALE GENOMIC DNA]</scope>
</reference>
<dbReference type="AlphaFoldDB" id="X6MH96"/>
<keyword evidence="1" id="KW-0677">Repeat</keyword>
<dbReference type="SUPFAM" id="SSF50965">
    <property type="entry name" value="Galactose oxidase, central domain"/>
    <property type="match status" value="1"/>
</dbReference>
<evidence type="ECO:0000313" key="5">
    <source>
        <dbReference type="Proteomes" id="UP000023152"/>
    </source>
</evidence>
<dbReference type="OrthoDB" id="771227at2759"/>
<feature type="repeat" description="TPR" evidence="3">
    <location>
        <begin position="736"/>
        <end position="769"/>
    </location>
</feature>
<protein>
    <submittedName>
        <fullName evidence="4">Uncharacterized protein</fullName>
    </submittedName>
</protein>
<organism evidence="4 5">
    <name type="scientific">Reticulomyxa filosa</name>
    <dbReference type="NCBI Taxonomy" id="46433"/>
    <lineage>
        <taxon>Eukaryota</taxon>
        <taxon>Sar</taxon>
        <taxon>Rhizaria</taxon>
        <taxon>Retaria</taxon>
        <taxon>Foraminifera</taxon>
        <taxon>Monothalamids</taxon>
        <taxon>Reticulomyxidae</taxon>
        <taxon>Reticulomyxa</taxon>
    </lineage>
</organism>
<dbReference type="SUPFAM" id="SSF48452">
    <property type="entry name" value="TPR-like"/>
    <property type="match status" value="1"/>
</dbReference>
<comment type="caution">
    <text evidence="4">The sequence shown here is derived from an EMBL/GenBank/DDBJ whole genome shotgun (WGS) entry which is preliminary data.</text>
</comment>
<dbReference type="InterPro" id="IPR011043">
    <property type="entry name" value="Gal_Oxase/kelch_b-propeller"/>
</dbReference>